<dbReference type="KEGG" id="vas:GT360_15340"/>
<feature type="signal peptide" evidence="1">
    <location>
        <begin position="1"/>
        <end position="18"/>
    </location>
</feature>
<keyword evidence="1" id="KW-0732">Signal</keyword>
<dbReference type="Proteomes" id="UP000464262">
    <property type="component" value="Chromosome 2"/>
</dbReference>
<dbReference type="AlphaFoldDB" id="A0A7Z2YF98"/>
<name>A0A7Z2YF98_9VIBR</name>
<reference evidence="2 3" key="1">
    <citation type="submission" date="2020-01" db="EMBL/GenBank/DDBJ databases">
        <title>Whole genome and functional gene identification of agarase of Vibrio HN897.</title>
        <authorList>
            <person name="Liu Y."/>
            <person name="Zhao Z."/>
        </authorList>
    </citation>
    <scope>NUCLEOTIDE SEQUENCE [LARGE SCALE GENOMIC DNA]</scope>
    <source>
        <strain evidence="2 3">HN897</strain>
    </source>
</reference>
<dbReference type="EMBL" id="CP047476">
    <property type="protein sequence ID" value="QIA64939.1"/>
    <property type="molecule type" value="Genomic_DNA"/>
</dbReference>
<protein>
    <submittedName>
        <fullName evidence="2">Uncharacterized protein</fullName>
    </submittedName>
</protein>
<feature type="chain" id="PRO_5031559732" evidence="1">
    <location>
        <begin position="19"/>
        <end position="826"/>
    </location>
</feature>
<accession>A0A7Z2YF98</accession>
<dbReference type="RefSeq" id="WP_164649839.1">
    <property type="nucleotide sequence ID" value="NZ_CP047476.1"/>
</dbReference>
<organism evidence="2 3">
    <name type="scientific">Vibrio astriarenae</name>
    <dbReference type="NCBI Taxonomy" id="1481923"/>
    <lineage>
        <taxon>Bacteria</taxon>
        <taxon>Pseudomonadati</taxon>
        <taxon>Pseudomonadota</taxon>
        <taxon>Gammaproteobacteria</taxon>
        <taxon>Vibrionales</taxon>
        <taxon>Vibrionaceae</taxon>
        <taxon>Vibrio</taxon>
    </lineage>
</organism>
<evidence type="ECO:0000313" key="3">
    <source>
        <dbReference type="Proteomes" id="UP000464262"/>
    </source>
</evidence>
<dbReference type="PROSITE" id="PS51257">
    <property type="entry name" value="PROKAR_LIPOPROTEIN"/>
    <property type="match status" value="1"/>
</dbReference>
<evidence type="ECO:0000256" key="1">
    <source>
        <dbReference type="SAM" id="SignalP"/>
    </source>
</evidence>
<keyword evidence="3" id="KW-1185">Reference proteome</keyword>
<proteinExistence type="predicted"/>
<sequence>MKINKVALALSLSVLVTACDDDDVSTSSTNSTQNFSLSGSVIDGYIYNALVWIDANRNGQLDDSDPQAQTDHKGEYTLSLTEEQASNLVGLPILAKLTNESVDVGDTPPESVEALQQLVEDGELETIFSADQTSHSITLSMPPLDQATLDMVANGDEVEGQVINPFTTQVYEEVAETLEGFVGEGLDEEDLSALVAQITALVDSTVMERLEELKSELDIDDDYTDEDLANLMKGDFIDANHSLSNDLLTLATEVVENKKQDEIVVQQVVSDSPDGSVVTYESFADSSTYTPDNTTSSVTLDHMGFNKEVVSGTTITFETEEDSYRDIEGTPTLYSRLREKGVEDTSTGEFYATILYESDLNRDGTINFTSLLYDVGEGSVEDGVETYSFTRYIDEDDPYEAAGEYASWSEPSGRMLDYDSVEELMTAVDDDDLSGVDVLQRMTETTEITSEYTYSTREFTEYDIAMSDPFEYATYRQVYQYWDFFDGSDKEVISHDWQADGSFNQVITNEYDSESDVDSTSWKQAIWQDYYEGEVINYWQEWEVTDYPDENDNKVYTSAGTKYILDDDTELKLLNDADEGYAFNSWDERSVRYSENDIRTHVTWQHMEVDGYDFTFDGAGQKYTTYIDEQSYSYAEYWGPYIDDLPTLVDGFVEEDLGEQAIWLRVIGEALRGARSLESFESCEIELIGDEATEAAFKAHVATCGGTQAFTEDDLNDTLIARRKNSGTEVRLWDLYEGGYAERQTWTEEMQSTREYTWSINDDGHLVLTNGDFTRVIAAYHKFTNGEVHGAAVIVYDYEDGYPSEVWNTYFIDITGVWLPYDVTWN</sequence>
<gene>
    <name evidence="2" type="ORF">GT360_15340</name>
</gene>
<evidence type="ECO:0000313" key="2">
    <source>
        <dbReference type="EMBL" id="QIA64939.1"/>
    </source>
</evidence>